<dbReference type="EMBL" id="KZ613866">
    <property type="protein sequence ID" value="PMD53968.1"/>
    <property type="molecule type" value="Genomic_DNA"/>
</dbReference>
<dbReference type="GeneID" id="36589399"/>
<reference evidence="2 3" key="1">
    <citation type="submission" date="2016-04" db="EMBL/GenBank/DDBJ databases">
        <title>A degradative enzymes factory behind the ericoid mycorrhizal symbiosis.</title>
        <authorList>
            <consortium name="DOE Joint Genome Institute"/>
            <person name="Martino E."/>
            <person name="Morin E."/>
            <person name="Grelet G."/>
            <person name="Kuo A."/>
            <person name="Kohler A."/>
            <person name="Daghino S."/>
            <person name="Barry K."/>
            <person name="Choi C."/>
            <person name="Cichocki N."/>
            <person name="Clum A."/>
            <person name="Copeland A."/>
            <person name="Hainaut M."/>
            <person name="Haridas S."/>
            <person name="Labutti K."/>
            <person name="Lindquist E."/>
            <person name="Lipzen A."/>
            <person name="Khouja H.-R."/>
            <person name="Murat C."/>
            <person name="Ohm R."/>
            <person name="Olson A."/>
            <person name="Spatafora J."/>
            <person name="Veneault-Fourrey C."/>
            <person name="Henrissat B."/>
            <person name="Grigoriev I."/>
            <person name="Martin F."/>
            <person name="Perotto S."/>
        </authorList>
    </citation>
    <scope>NUCLEOTIDE SEQUENCE [LARGE SCALE GENOMIC DNA]</scope>
    <source>
        <strain evidence="2 3">E</strain>
    </source>
</reference>
<keyword evidence="3" id="KW-1185">Reference proteome</keyword>
<evidence type="ECO:0000313" key="3">
    <source>
        <dbReference type="Proteomes" id="UP000235371"/>
    </source>
</evidence>
<gene>
    <name evidence="2" type="ORF">K444DRAFT_618429</name>
</gene>
<dbReference type="InParanoid" id="A0A2J6ST63"/>
<sequence length="129" mass="14590">MTFREFSWKPKFQSLSPSSEMPQFLLHRDWNKHESASSLNFISPPPVLQISGESPLYPGLSRSCESSQRPERHDNFSPCRAHFPSSPPRWKSPSPLSPFLFPLCPPERLAEKFTHHLTHSPPGSSSPPG</sequence>
<name>A0A2J6ST63_9HELO</name>
<proteinExistence type="predicted"/>
<feature type="region of interest" description="Disordered" evidence="1">
    <location>
        <begin position="59"/>
        <end position="93"/>
    </location>
</feature>
<organism evidence="2 3">
    <name type="scientific">Hyaloscypha bicolor E</name>
    <dbReference type="NCBI Taxonomy" id="1095630"/>
    <lineage>
        <taxon>Eukaryota</taxon>
        <taxon>Fungi</taxon>
        <taxon>Dikarya</taxon>
        <taxon>Ascomycota</taxon>
        <taxon>Pezizomycotina</taxon>
        <taxon>Leotiomycetes</taxon>
        <taxon>Helotiales</taxon>
        <taxon>Hyaloscyphaceae</taxon>
        <taxon>Hyaloscypha</taxon>
        <taxon>Hyaloscypha bicolor</taxon>
    </lineage>
</organism>
<evidence type="ECO:0000256" key="1">
    <source>
        <dbReference type="SAM" id="MobiDB-lite"/>
    </source>
</evidence>
<accession>A0A2J6ST63</accession>
<protein>
    <submittedName>
        <fullName evidence="2">Uncharacterized protein</fullName>
    </submittedName>
</protein>
<dbReference type="Proteomes" id="UP000235371">
    <property type="component" value="Unassembled WGS sequence"/>
</dbReference>
<dbReference type="RefSeq" id="XP_024730872.1">
    <property type="nucleotide sequence ID" value="XM_024881322.1"/>
</dbReference>
<dbReference type="AlphaFoldDB" id="A0A2J6ST63"/>
<evidence type="ECO:0000313" key="2">
    <source>
        <dbReference type="EMBL" id="PMD53968.1"/>
    </source>
</evidence>